<protein>
    <submittedName>
        <fullName evidence="2">Uncharacterized protein</fullName>
    </submittedName>
</protein>
<feature type="region of interest" description="Disordered" evidence="1">
    <location>
        <begin position="19"/>
        <end position="74"/>
    </location>
</feature>
<feature type="compositionally biased region" description="Low complexity" evidence="1">
    <location>
        <begin position="19"/>
        <end position="53"/>
    </location>
</feature>
<evidence type="ECO:0000256" key="1">
    <source>
        <dbReference type="SAM" id="MobiDB-lite"/>
    </source>
</evidence>
<sequence length="74" mass="7260">MSIGGGFLALSMRLATPSMLSSGSLRPSASSRISAPSSAPSSPSSSTSSLSTPVPDAASETQSAPRTLFGGRAC</sequence>
<organism evidence="2">
    <name type="scientific">Arundo donax</name>
    <name type="common">Giant reed</name>
    <name type="synonym">Donax arundinaceus</name>
    <dbReference type="NCBI Taxonomy" id="35708"/>
    <lineage>
        <taxon>Eukaryota</taxon>
        <taxon>Viridiplantae</taxon>
        <taxon>Streptophyta</taxon>
        <taxon>Embryophyta</taxon>
        <taxon>Tracheophyta</taxon>
        <taxon>Spermatophyta</taxon>
        <taxon>Magnoliopsida</taxon>
        <taxon>Liliopsida</taxon>
        <taxon>Poales</taxon>
        <taxon>Poaceae</taxon>
        <taxon>PACMAD clade</taxon>
        <taxon>Arundinoideae</taxon>
        <taxon>Arundineae</taxon>
        <taxon>Arundo</taxon>
    </lineage>
</organism>
<dbReference type="EMBL" id="GBRH01167710">
    <property type="protein sequence ID" value="JAE30186.1"/>
    <property type="molecule type" value="Transcribed_RNA"/>
</dbReference>
<name>A0A0A9H5R0_ARUDO</name>
<reference evidence="2" key="2">
    <citation type="journal article" date="2015" name="Data Brief">
        <title>Shoot transcriptome of the giant reed, Arundo donax.</title>
        <authorList>
            <person name="Barrero R.A."/>
            <person name="Guerrero F.D."/>
            <person name="Moolhuijzen P."/>
            <person name="Goolsby J.A."/>
            <person name="Tidwell J."/>
            <person name="Bellgard S.E."/>
            <person name="Bellgard M.I."/>
        </authorList>
    </citation>
    <scope>NUCLEOTIDE SEQUENCE</scope>
    <source>
        <tissue evidence="2">Shoot tissue taken approximately 20 cm above the soil surface</tissue>
    </source>
</reference>
<accession>A0A0A9H5R0</accession>
<dbReference type="AlphaFoldDB" id="A0A0A9H5R0"/>
<evidence type="ECO:0000313" key="2">
    <source>
        <dbReference type="EMBL" id="JAE30186.1"/>
    </source>
</evidence>
<reference evidence="2" key="1">
    <citation type="submission" date="2014-09" db="EMBL/GenBank/DDBJ databases">
        <authorList>
            <person name="Magalhaes I.L.F."/>
            <person name="Oliveira U."/>
            <person name="Santos F.R."/>
            <person name="Vidigal T.H.D.A."/>
            <person name="Brescovit A.D."/>
            <person name="Santos A.J."/>
        </authorList>
    </citation>
    <scope>NUCLEOTIDE SEQUENCE</scope>
    <source>
        <tissue evidence="2">Shoot tissue taken approximately 20 cm above the soil surface</tissue>
    </source>
</reference>
<proteinExistence type="predicted"/>